<evidence type="ECO:0000313" key="3">
    <source>
        <dbReference type="Proteomes" id="UP000829196"/>
    </source>
</evidence>
<feature type="compositionally biased region" description="Polar residues" evidence="1">
    <location>
        <begin position="43"/>
        <end position="54"/>
    </location>
</feature>
<sequence length="187" mass="20980">MPEKVHGLRCVKSVSGIDSSAPQSLNPNTKIEPQQEKNALYSLGNSFPMSSQISRLMEREEPKNASSVASEEDPAEKTIPWNLRKRRPSSDATIEKGKKHHCSSTPSKSQLGKDDPGKAVIQETTVDKNDRRRKFSISLSRKEIEEDIIILTGRKPDRKIKKRPKALQKQLYALFPGLLLSEVTSDM</sequence>
<dbReference type="Proteomes" id="UP000829196">
    <property type="component" value="Unassembled WGS sequence"/>
</dbReference>
<name>A0A8T3A7J3_DENNO</name>
<keyword evidence="3" id="KW-1185">Reference proteome</keyword>
<protein>
    <submittedName>
        <fullName evidence="2">Uncharacterized protein</fullName>
    </submittedName>
</protein>
<feature type="compositionally biased region" description="Polar residues" evidence="1">
    <location>
        <begin position="16"/>
        <end position="32"/>
    </location>
</feature>
<organism evidence="2 3">
    <name type="scientific">Dendrobium nobile</name>
    <name type="common">Orchid</name>
    <dbReference type="NCBI Taxonomy" id="94219"/>
    <lineage>
        <taxon>Eukaryota</taxon>
        <taxon>Viridiplantae</taxon>
        <taxon>Streptophyta</taxon>
        <taxon>Embryophyta</taxon>
        <taxon>Tracheophyta</taxon>
        <taxon>Spermatophyta</taxon>
        <taxon>Magnoliopsida</taxon>
        <taxon>Liliopsida</taxon>
        <taxon>Asparagales</taxon>
        <taxon>Orchidaceae</taxon>
        <taxon>Epidendroideae</taxon>
        <taxon>Malaxideae</taxon>
        <taxon>Dendrobiinae</taxon>
        <taxon>Dendrobium</taxon>
    </lineage>
</organism>
<dbReference type="AlphaFoldDB" id="A0A8T3A7J3"/>
<evidence type="ECO:0000313" key="2">
    <source>
        <dbReference type="EMBL" id="KAI0492516.1"/>
    </source>
</evidence>
<dbReference type="EMBL" id="JAGYWB010000018">
    <property type="protein sequence ID" value="KAI0492516.1"/>
    <property type="molecule type" value="Genomic_DNA"/>
</dbReference>
<proteinExistence type="predicted"/>
<dbReference type="PANTHER" id="PTHR33130:SF43">
    <property type="entry name" value="OS01G0688600 PROTEIN"/>
    <property type="match status" value="1"/>
</dbReference>
<accession>A0A8T3A7J3</accession>
<dbReference type="PANTHER" id="PTHR33130">
    <property type="entry name" value="PUTATIVE (DUF1639)-RELATED"/>
    <property type="match status" value="1"/>
</dbReference>
<feature type="region of interest" description="Disordered" evidence="1">
    <location>
        <begin position="15"/>
        <end position="131"/>
    </location>
</feature>
<evidence type="ECO:0000256" key="1">
    <source>
        <dbReference type="SAM" id="MobiDB-lite"/>
    </source>
</evidence>
<dbReference type="OrthoDB" id="769821at2759"/>
<dbReference type="Pfam" id="PF07797">
    <property type="entry name" value="DUF1639"/>
    <property type="match status" value="1"/>
</dbReference>
<reference evidence="2" key="1">
    <citation type="journal article" date="2022" name="Front. Genet.">
        <title>Chromosome-Scale Assembly of the Dendrobium nobile Genome Provides Insights Into the Molecular Mechanism of the Biosynthesis of the Medicinal Active Ingredient of Dendrobium.</title>
        <authorList>
            <person name="Xu Q."/>
            <person name="Niu S.-C."/>
            <person name="Li K.-L."/>
            <person name="Zheng P.-J."/>
            <person name="Zhang X.-J."/>
            <person name="Jia Y."/>
            <person name="Liu Y."/>
            <person name="Niu Y.-X."/>
            <person name="Yu L.-H."/>
            <person name="Chen D.-F."/>
            <person name="Zhang G.-Q."/>
        </authorList>
    </citation>
    <scope>NUCLEOTIDE SEQUENCE</scope>
    <source>
        <tissue evidence="2">Leaf</tissue>
    </source>
</reference>
<dbReference type="InterPro" id="IPR012438">
    <property type="entry name" value="DUF1639"/>
</dbReference>
<comment type="caution">
    <text evidence="2">The sequence shown here is derived from an EMBL/GenBank/DDBJ whole genome shotgun (WGS) entry which is preliminary data.</text>
</comment>
<gene>
    <name evidence="2" type="ORF">KFK09_026789</name>
</gene>